<dbReference type="Pfam" id="PF01986">
    <property type="entry name" value="DUF123"/>
    <property type="match status" value="1"/>
</dbReference>
<dbReference type="EMBL" id="BMLK01000014">
    <property type="protein sequence ID" value="GGN54164.1"/>
    <property type="molecule type" value="Genomic_DNA"/>
</dbReference>
<gene>
    <name evidence="1" type="ORF">GCM10011349_29570</name>
</gene>
<dbReference type="Proteomes" id="UP000605099">
    <property type="component" value="Unassembled WGS sequence"/>
</dbReference>
<name>A0ABQ2JQM0_9SPHN</name>
<dbReference type="PANTHER" id="PTHR37460:SF1">
    <property type="entry name" value="ENDONUCLEASE III"/>
    <property type="match status" value="1"/>
</dbReference>
<accession>A0ABQ2JQM0</accession>
<evidence type="ECO:0008006" key="3">
    <source>
        <dbReference type="Google" id="ProtNLM"/>
    </source>
</evidence>
<keyword evidence="2" id="KW-1185">Reference proteome</keyword>
<dbReference type="CDD" id="cd10441">
    <property type="entry name" value="GIY-YIG_COG1833"/>
    <property type="match status" value="1"/>
</dbReference>
<evidence type="ECO:0000313" key="1">
    <source>
        <dbReference type="EMBL" id="GGN54164.1"/>
    </source>
</evidence>
<dbReference type="InterPro" id="IPR002837">
    <property type="entry name" value="DUF123"/>
</dbReference>
<sequence>MLARIYAVLGEGTPIDAGTVQTLRRVPGAYVLVMHLDAPLRFARAKISEASLSGWLIYAGSTRGGGRIGARLERHFKTNKRIHWHVDELTVAANRLAAIVMPGGSECEIVERLVGSGAFQPALQGFGSTDCRRCPAHLLAPVFEERVDRVA</sequence>
<organism evidence="1 2">
    <name type="scientific">Novosphingobium indicum</name>
    <dbReference type="NCBI Taxonomy" id="462949"/>
    <lineage>
        <taxon>Bacteria</taxon>
        <taxon>Pseudomonadati</taxon>
        <taxon>Pseudomonadota</taxon>
        <taxon>Alphaproteobacteria</taxon>
        <taxon>Sphingomonadales</taxon>
        <taxon>Sphingomonadaceae</taxon>
        <taxon>Novosphingobium</taxon>
    </lineage>
</organism>
<comment type="caution">
    <text evidence="1">The sequence shown here is derived from an EMBL/GenBank/DDBJ whole genome shotgun (WGS) entry which is preliminary data.</text>
</comment>
<dbReference type="PANTHER" id="PTHR37460">
    <property type="entry name" value="ENDONUCLEASE III"/>
    <property type="match status" value="1"/>
</dbReference>
<reference evidence="2" key="1">
    <citation type="journal article" date="2019" name="Int. J. Syst. Evol. Microbiol.">
        <title>The Global Catalogue of Microorganisms (GCM) 10K type strain sequencing project: providing services to taxonomists for standard genome sequencing and annotation.</title>
        <authorList>
            <consortium name="The Broad Institute Genomics Platform"/>
            <consortium name="The Broad Institute Genome Sequencing Center for Infectious Disease"/>
            <person name="Wu L."/>
            <person name="Ma J."/>
        </authorList>
    </citation>
    <scope>NUCLEOTIDE SEQUENCE [LARGE SCALE GENOMIC DNA]</scope>
    <source>
        <strain evidence="2">CGMCC 1.6784</strain>
    </source>
</reference>
<proteinExistence type="predicted"/>
<protein>
    <recommendedName>
        <fullName evidence="3">Endonuclease III</fullName>
    </recommendedName>
</protein>
<evidence type="ECO:0000313" key="2">
    <source>
        <dbReference type="Proteomes" id="UP000605099"/>
    </source>
</evidence>